<reference evidence="2 3" key="1">
    <citation type="journal article" date="2012" name="J. Bacteriol.">
        <title>Genome sequence of the cycloprodigiosin-producing bacterial strain Pseudoalteromonas rubra ATCC 29570(T).</title>
        <authorList>
            <person name="Xie B.B."/>
            <person name="Shu Y.L."/>
            <person name="Qin Q.L."/>
            <person name="Rong J.C."/>
            <person name="Zhang X.Y."/>
            <person name="Chen X.L."/>
            <person name="Zhou B.C."/>
            <person name="Zhang Y.Z."/>
        </authorList>
    </citation>
    <scope>NUCLEOTIDE SEQUENCE [LARGE SCALE GENOMIC DNA]</scope>
    <source>
        <strain evidence="2 3">DSM 6842</strain>
    </source>
</reference>
<feature type="transmembrane region" description="Helical" evidence="1">
    <location>
        <begin position="47"/>
        <end position="66"/>
    </location>
</feature>
<keyword evidence="1" id="KW-1133">Transmembrane helix</keyword>
<name>A0A8T0C7R9_9GAMM</name>
<dbReference type="Proteomes" id="UP000016480">
    <property type="component" value="Unassembled WGS sequence"/>
</dbReference>
<proteinExistence type="predicted"/>
<keyword evidence="1" id="KW-0812">Transmembrane</keyword>
<dbReference type="GeneID" id="61358644"/>
<dbReference type="EMBL" id="AHCD03000035">
    <property type="protein sequence ID" value="KAF7786438.1"/>
    <property type="molecule type" value="Genomic_DNA"/>
</dbReference>
<sequence length="67" mass="7476">MFQLIMMVAGLSFGIYSLCQGFGLIKIKNSDVITQEKLNHKKQASKLSGLLMCIIGIIYALELVNVW</sequence>
<accession>A0A8T0C7R9</accession>
<evidence type="ECO:0000313" key="3">
    <source>
        <dbReference type="Proteomes" id="UP000016480"/>
    </source>
</evidence>
<evidence type="ECO:0000313" key="2">
    <source>
        <dbReference type="EMBL" id="KAF7786438.1"/>
    </source>
</evidence>
<dbReference type="RefSeq" id="WP_021032685.1">
    <property type="nucleotide sequence ID" value="NZ_AHCD03000035.1"/>
</dbReference>
<organism evidence="2 3">
    <name type="scientific">Pseudoalteromonas rubra</name>
    <dbReference type="NCBI Taxonomy" id="43658"/>
    <lineage>
        <taxon>Bacteria</taxon>
        <taxon>Pseudomonadati</taxon>
        <taxon>Pseudomonadota</taxon>
        <taxon>Gammaproteobacteria</taxon>
        <taxon>Alteromonadales</taxon>
        <taxon>Pseudoalteromonadaceae</taxon>
        <taxon>Pseudoalteromonas</taxon>
    </lineage>
</organism>
<protein>
    <submittedName>
        <fullName evidence="2">Uncharacterized protein</fullName>
    </submittedName>
</protein>
<evidence type="ECO:0000256" key="1">
    <source>
        <dbReference type="SAM" id="Phobius"/>
    </source>
</evidence>
<keyword evidence="1" id="KW-0472">Membrane</keyword>
<feature type="transmembrane region" description="Helical" evidence="1">
    <location>
        <begin position="6"/>
        <end position="27"/>
    </location>
</feature>
<comment type="caution">
    <text evidence="2">The sequence shown here is derived from an EMBL/GenBank/DDBJ whole genome shotgun (WGS) entry which is preliminary data.</text>
</comment>
<dbReference type="AlphaFoldDB" id="A0A8T0C7R9"/>
<gene>
    <name evidence="2" type="ORF">PRUB_a1001</name>
</gene>